<dbReference type="RefSeq" id="WP_169172310.1">
    <property type="nucleotide sequence ID" value="NZ_JAAIII010000004.1"/>
</dbReference>
<evidence type="ECO:0000313" key="2">
    <source>
        <dbReference type="Proteomes" id="UP000532194"/>
    </source>
</evidence>
<proteinExistence type="predicted"/>
<gene>
    <name evidence="1" type="ORF">G1C95_1458</name>
</gene>
<organism evidence="1 2">
    <name type="scientific">Bifidobacterium oedipodis</name>
    <dbReference type="NCBI Taxonomy" id="2675322"/>
    <lineage>
        <taxon>Bacteria</taxon>
        <taxon>Bacillati</taxon>
        <taxon>Actinomycetota</taxon>
        <taxon>Actinomycetes</taxon>
        <taxon>Bifidobacteriales</taxon>
        <taxon>Bifidobacteriaceae</taxon>
        <taxon>Bifidobacterium</taxon>
    </lineage>
</organism>
<comment type="caution">
    <text evidence="1">The sequence shown here is derived from an EMBL/GenBank/DDBJ whole genome shotgun (WGS) entry which is preliminary data.</text>
</comment>
<keyword evidence="2" id="KW-1185">Reference proteome</keyword>
<sequence>MANTNNVFNTEEWCGEWESFEHYIESKDRLIDDAWGKAEQAVLSNPRMAPMAARGIRAFWAMACTTTSPENTARIGSMVIADSPHTGQADDDGTDDVRIRIVWKGEDGSTLAEHDYHCDHVMAKGLEGAPTFVFEAVDGLSHNDPFHWLLAIAPLPKRAEFSANGGLLSHFHFQYASDLATLIQRDEQGAERLLNQRWYATMCACEGTSADRAAIVLALHHAG</sequence>
<dbReference type="AlphaFoldDB" id="A0A7Y0ES15"/>
<accession>A0A7Y0ES15</accession>
<reference evidence="1 2" key="1">
    <citation type="submission" date="2020-02" db="EMBL/GenBank/DDBJ databases">
        <title>Characterization of phylogenetic diversity of novel bifidobacterial species isolated in Czech ZOOs.</title>
        <authorList>
            <person name="Lugli G.A."/>
            <person name="Vera N.B."/>
            <person name="Ventura M."/>
        </authorList>
    </citation>
    <scope>NUCLEOTIDE SEQUENCE [LARGE SCALE GENOMIC DNA]</scope>
    <source>
        <strain evidence="1 2">DSM 109957</strain>
    </source>
</reference>
<dbReference type="EMBL" id="JAAIII010000004">
    <property type="protein sequence ID" value="NMM94271.1"/>
    <property type="molecule type" value="Genomic_DNA"/>
</dbReference>
<dbReference type="Proteomes" id="UP000532194">
    <property type="component" value="Unassembled WGS sequence"/>
</dbReference>
<protein>
    <submittedName>
        <fullName evidence="1">Uncharacterized protein</fullName>
    </submittedName>
</protein>
<evidence type="ECO:0000313" key="1">
    <source>
        <dbReference type="EMBL" id="NMM94271.1"/>
    </source>
</evidence>
<name>A0A7Y0ES15_9BIFI</name>